<name>A0A7R9KQ01_9ACAR</name>
<keyword evidence="7 9" id="KW-0326">Glycosidase</keyword>
<dbReference type="Gene3D" id="2.60.40.1760">
    <property type="entry name" value="glycosyl hydrolase (family 31)"/>
    <property type="match status" value="1"/>
</dbReference>
<dbReference type="SUPFAM" id="SSF57492">
    <property type="entry name" value="Trefoil"/>
    <property type="match status" value="1"/>
</dbReference>
<accession>A0A7R9KQ01</accession>
<feature type="domain" description="P-type" evidence="11">
    <location>
        <begin position="124"/>
        <end position="194"/>
    </location>
</feature>
<dbReference type="InterPro" id="IPR044913">
    <property type="entry name" value="P_trefoil_dom_sf"/>
</dbReference>
<organism evidence="12">
    <name type="scientific">Medioppia subpectinata</name>
    <dbReference type="NCBI Taxonomy" id="1979941"/>
    <lineage>
        <taxon>Eukaryota</taxon>
        <taxon>Metazoa</taxon>
        <taxon>Ecdysozoa</taxon>
        <taxon>Arthropoda</taxon>
        <taxon>Chelicerata</taxon>
        <taxon>Arachnida</taxon>
        <taxon>Acari</taxon>
        <taxon>Acariformes</taxon>
        <taxon>Sarcoptiformes</taxon>
        <taxon>Oribatida</taxon>
        <taxon>Brachypylina</taxon>
        <taxon>Oppioidea</taxon>
        <taxon>Oppiidae</taxon>
        <taxon>Medioppia</taxon>
    </lineage>
</organism>
<dbReference type="SUPFAM" id="SSF51445">
    <property type="entry name" value="(Trans)glycosidases"/>
    <property type="match status" value="1"/>
</dbReference>
<dbReference type="Pfam" id="PF00088">
    <property type="entry name" value="Trefoil"/>
    <property type="match status" value="1"/>
</dbReference>
<dbReference type="Gene3D" id="4.10.110.10">
    <property type="entry name" value="Spasmolytic Protein, domain 1"/>
    <property type="match status" value="1"/>
</dbReference>
<evidence type="ECO:0000313" key="12">
    <source>
        <dbReference type="EMBL" id="CAD7625845.1"/>
    </source>
</evidence>
<keyword evidence="5" id="KW-1015">Disulfide bond</keyword>
<feature type="transmembrane region" description="Helical" evidence="10">
    <location>
        <begin position="66"/>
        <end position="89"/>
    </location>
</feature>
<keyword evidence="4 10" id="KW-0472">Membrane</keyword>
<dbReference type="Proteomes" id="UP000759131">
    <property type="component" value="Unassembled WGS sequence"/>
</dbReference>
<evidence type="ECO:0000256" key="10">
    <source>
        <dbReference type="SAM" id="Phobius"/>
    </source>
</evidence>
<evidence type="ECO:0000256" key="8">
    <source>
        <dbReference type="PROSITE-ProRule" id="PRU00779"/>
    </source>
</evidence>
<dbReference type="CDD" id="cd06602">
    <property type="entry name" value="GH31_MGAM_SI_GAA"/>
    <property type="match status" value="1"/>
</dbReference>
<dbReference type="SUPFAM" id="SSF51011">
    <property type="entry name" value="Glycosyl hydrolase domain"/>
    <property type="match status" value="1"/>
</dbReference>
<dbReference type="InterPro" id="IPR013780">
    <property type="entry name" value="Glyco_hydro_b"/>
</dbReference>
<dbReference type="Gene3D" id="2.60.40.1180">
    <property type="entry name" value="Golgi alpha-mannosidase II"/>
    <property type="match status" value="2"/>
</dbReference>
<keyword evidence="10" id="KW-1133">Transmembrane helix</keyword>
<dbReference type="SUPFAM" id="SSF74650">
    <property type="entry name" value="Galactose mutarotase-like"/>
    <property type="match status" value="1"/>
</dbReference>
<dbReference type="EMBL" id="OC857949">
    <property type="protein sequence ID" value="CAD7625845.1"/>
    <property type="molecule type" value="Genomic_DNA"/>
</dbReference>
<evidence type="ECO:0000259" key="11">
    <source>
        <dbReference type="PROSITE" id="PS51448"/>
    </source>
</evidence>
<dbReference type="InterPro" id="IPR017853">
    <property type="entry name" value="GH"/>
</dbReference>
<dbReference type="OrthoDB" id="1334205at2759"/>
<evidence type="ECO:0000256" key="5">
    <source>
        <dbReference type="ARBA" id="ARBA00023157"/>
    </source>
</evidence>
<comment type="subcellular location">
    <subcellularLocation>
        <location evidence="1">Endomembrane system</location>
    </subcellularLocation>
</comment>
<dbReference type="InterPro" id="IPR011013">
    <property type="entry name" value="Gal_mutarotase_sf_dom"/>
</dbReference>
<dbReference type="CDD" id="cd00111">
    <property type="entry name" value="Trefoil"/>
    <property type="match status" value="1"/>
</dbReference>
<dbReference type="GO" id="GO:0030246">
    <property type="term" value="F:carbohydrate binding"/>
    <property type="evidence" value="ECO:0007669"/>
    <property type="project" value="InterPro"/>
</dbReference>
<dbReference type="PROSITE" id="PS51448">
    <property type="entry name" value="P_TREFOIL_2"/>
    <property type="match status" value="1"/>
</dbReference>
<dbReference type="InterPro" id="IPR000519">
    <property type="entry name" value="P_trefoil_dom"/>
</dbReference>
<proteinExistence type="inferred from homology"/>
<gene>
    <name evidence="12" type="ORF">OSB1V03_LOCUS6278</name>
</gene>
<dbReference type="InterPro" id="IPR000322">
    <property type="entry name" value="Glyco_hydro_31_TIM"/>
</dbReference>
<dbReference type="InterPro" id="IPR030459">
    <property type="entry name" value="Glyco_hydro_31_CS"/>
</dbReference>
<comment type="similarity">
    <text evidence="2 9">Belongs to the glycosyl hydrolase 31 family.</text>
</comment>
<dbReference type="Pfam" id="PF21365">
    <property type="entry name" value="Glyco_hydro_31_3rd"/>
    <property type="match status" value="1"/>
</dbReference>
<dbReference type="GO" id="GO:0004558">
    <property type="term" value="F:alpha-1,4-glucosidase activity"/>
    <property type="evidence" value="ECO:0007669"/>
    <property type="project" value="TreeGrafter"/>
</dbReference>
<evidence type="ECO:0000256" key="7">
    <source>
        <dbReference type="ARBA" id="ARBA00023295"/>
    </source>
</evidence>
<protein>
    <recommendedName>
        <fullName evidence="11">P-type domain-containing protein</fullName>
    </recommendedName>
</protein>
<dbReference type="PROSITE" id="PS00707">
    <property type="entry name" value="GLYCOSYL_HYDROL_F31_2"/>
    <property type="match status" value="1"/>
</dbReference>
<dbReference type="InterPro" id="IPR048395">
    <property type="entry name" value="Glyco_hydro_31_C"/>
</dbReference>
<keyword evidence="3 9" id="KW-0378">Hydrolase</keyword>
<sequence length="1003" mass="113887">MSQNGPKIFIIYRIFTGKMFDSMPKKWLSDRGASTSRAEYSDNIELFSREDTLVLNPSKSPKTQNACLKLSLFSLILLLIIAISGIFLIKFSYNAIHLPPVEPQVDDSVSDLIFDPINERITGPQCRDIEPNARFDCNPDEPISQDICQKRGCCWSQTGRTVPTQPPTKTSAINKSATNVTVPPLDVPYCYFGSDYTGYRVTNIEKYLYRTVVTLNRTQPSGFIRDAPTLKLEITEINDNSVRIKFYDPFERRYEVPIPVLNVTPQKTIDNSLFTVKITANGVLVIARRRTSVPVFQTDLKRLIFSDQFLQLSSNLPNDYVYGIGEHKDGFRKSAKQWKRYTLFNRDQYPVENKNLYSSHPFYLSVEDMNGNSNGVFLFNSNAMDVILQPKPAITWRTIGGILDFYVFLGPKPQDVIRQYTELIGLPSLPPYWALGFHICRFGYRSLDNMLTVFNRTRDAKIPFDVQWNDIDAMSANKDFTYDVKNFAKLPQFVQNLHKIGMKYIPMIDPGISAAEKRGSYPPFDIGMDLNIFVKNSTGQPFIGKVWTGKSTVWPDFTDPKTQIYWTQMFAKYHKEIEFDGAWIDMNEPSNFLDGSSDGCPQNRLESPQYTPGGEPLRTKTMCMNARQYAGLHYDLHNLYGISEAVVTNIALRTVRPNQRPVIISRSTFAGHGKYASHWDGDIVANWESMRWSIPSILNFNLFGIPLVGADICGFNGNTTEELCARWSALGAFYPFSRNHNSDDCIDQDPVSLGPTVTAAAKRALEMRYSLLPYFYTLFFRAHTTGDTVVRPLFFEFPTDPNSYEIETQFLWGPAVMVVPTLHQNMTFVNAYLPPGIWYDLRNHSSYEARSGQYFTLDSPLTDINVLLRSGHIVVTQTPEVTTADTRKGDFIMIVGLDAESKANGSLYWDSGDGLDNILLREFNLFEFSAQKNELISTPKVFGYDMNGQKLTKCVILGVKDKPNSVSINSVPTSRFSYDKNLNRLTIDSINAVLSKKVTIVWK</sequence>
<dbReference type="InterPro" id="IPR017957">
    <property type="entry name" value="P_trefoil_CS"/>
</dbReference>
<dbReference type="InterPro" id="IPR025887">
    <property type="entry name" value="Glyco_hydro_31_N_dom"/>
</dbReference>
<dbReference type="EMBL" id="CAJPIZ010003374">
    <property type="protein sequence ID" value="CAG2106275.1"/>
    <property type="molecule type" value="Genomic_DNA"/>
</dbReference>
<dbReference type="PROSITE" id="PS00025">
    <property type="entry name" value="P_TREFOIL_1"/>
    <property type="match status" value="1"/>
</dbReference>
<evidence type="ECO:0000256" key="4">
    <source>
        <dbReference type="ARBA" id="ARBA00023136"/>
    </source>
</evidence>
<reference evidence="12" key="1">
    <citation type="submission" date="2020-11" db="EMBL/GenBank/DDBJ databases">
        <authorList>
            <person name="Tran Van P."/>
        </authorList>
    </citation>
    <scope>NUCLEOTIDE SEQUENCE</scope>
</reference>
<dbReference type="SMART" id="SM00018">
    <property type="entry name" value="PD"/>
    <property type="match status" value="1"/>
</dbReference>
<dbReference type="Pfam" id="PF01055">
    <property type="entry name" value="Glyco_hydro_31_2nd"/>
    <property type="match status" value="1"/>
</dbReference>
<dbReference type="PANTHER" id="PTHR22762">
    <property type="entry name" value="ALPHA-GLUCOSIDASE"/>
    <property type="match status" value="1"/>
</dbReference>
<keyword evidence="6" id="KW-0325">Glycoprotein</keyword>
<dbReference type="Gene3D" id="3.20.20.80">
    <property type="entry name" value="Glycosidases"/>
    <property type="match status" value="1"/>
</dbReference>
<evidence type="ECO:0000256" key="1">
    <source>
        <dbReference type="ARBA" id="ARBA00004308"/>
    </source>
</evidence>
<dbReference type="CDD" id="cd14752">
    <property type="entry name" value="GH31_N"/>
    <property type="match status" value="1"/>
</dbReference>
<evidence type="ECO:0000256" key="2">
    <source>
        <dbReference type="ARBA" id="ARBA00007806"/>
    </source>
</evidence>
<evidence type="ECO:0000256" key="3">
    <source>
        <dbReference type="ARBA" id="ARBA00022801"/>
    </source>
</evidence>
<dbReference type="GO" id="GO:0005975">
    <property type="term" value="P:carbohydrate metabolic process"/>
    <property type="evidence" value="ECO:0007669"/>
    <property type="project" value="InterPro"/>
</dbReference>
<dbReference type="GO" id="GO:0012505">
    <property type="term" value="C:endomembrane system"/>
    <property type="evidence" value="ECO:0007669"/>
    <property type="project" value="UniProtKB-SubCell"/>
</dbReference>
<evidence type="ECO:0000256" key="6">
    <source>
        <dbReference type="ARBA" id="ARBA00023180"/>
    </source>
</evidence>
<evidence type="ECO:0000256" key="9">
    <source>
        <dbReference type="RuleBase" id="RU361185"/>
    </source>
</evidence>
<dbReference type="PANTHER" id="PTHR22762:SF131">
    <property type="entry name" value="GLYCOSIDE HYDROLASE FAMILY 31 N-TERMINAL DOMAIN-CONTAINING PROTEIN"/>
    <property type="match status" value="1"/>
</dbReference>
<dbReference type="AlphaFoldDB" id="A0A7R9KQ01"/>
<keyword evidence="13" id="KW-1185">Reference proteome</keyword>
<evidence type="ECO:0000313" key="13">
    <source>
        <dbReference type="Proteomes" id="UP000759131"/>
    </source>
</evidence>
<keyword evidence="10" id="KW-0812">Transmembrane</keyword>
<dbReference type="Pfam" id="PF13802">
    <property type="entry name" value="Gal_mutarotas_2"/>
    <property type="match status" value="1"/>
</dbReference>
<dbReference type="FunFam" id="2.60.40.1180:FF:000001">
    <property type="entry name" value="Maltase-glucoamylase, intestinal"/>
    <property type="match status" value="1"/>
</dbReference>
<comment type="caution">
    <text evidence="8">Lacks conserved residue(s) required for the propagation of feature annotation.</text>
</comment>